<evidence type="ECO:0000313" key="2">
    <source>
        <dbReference type="Proteomes" id="UP001226091"/>
    </source>
</evidence>
<accession>A0ACD4R9L5</accession>
<keyword evidence="1" id="KW-0238">DNA-binding</keyword>
<dbReference type="EMBL" id="CP126116">
    <property type="protein sequence ID" value="WHZ57185.1"/>
    <property type="molecule type" value="Genomic_DNA"/>
</dbReference>
<evidence type="ECO:0000313" key="1">
    <source>
        <dbReference type="EMBL" id="WHZ57185.1"/>
    </source>
</evidence>
<sequence>MTTINEIAKLSKVSAAAAYEVLHENAESTVSEETKSRIFQAAETLNYRLTEMQMSSASNNCIHIALAILDAAGGELENPFFIALRKHVEQACLLNNVHIKETIRYENINSTNKMEPLDGIIVIGRLQKNDMEKLKKVSKNIVFVTDWTADSTADIVSIDLAQMTELVISHLKDMGHERIGYIGASNWGQTMKEQLEKANLLSEEHIYLTEPYGTEGYRILKEAASNRKLADAYIIQSSVMSLAAIMALREENVKIPEDVSIVSFYDVPEAHYFAPSLTAIHVSSAEIAKIALKLLQEQVIEHRDTPLKVLVPSTLKMRESTSTKQ</sequence>
<gene>
    <name evidence="1" type="ORF">QLQ22_21400</name>
</gene>
<organism evidence="1 2">
    <name type="scientific">Metabacillus hrfriensis</name>
    <dbReference type="NCBI Taxonomy" id="3048891"/>
    <lineage>
        <taxon>Bacteria</taxon>
        <taxon>Bacillati</taxon>
        <taxon>Bacillota</taxon>
        <taxon>Bacilli</taxon>
        <taxon>Bacillales</taxon>
        <taxon>Bacillaceae</taxon>
        <taxon>Metabacillus</taxon>
    </lineage>
</organism>
<keyword evidence="2" id="KW-1185">Reference proteome</keyword>
<dbReference type="Proteomes" id="UP001226091">
    <property type="component" value="Chromosome"/>
</dbReference>
<proteinExistence type="predicted"/>
<protein>
    <submittedName>
        <fullName evidence="1">LacI family DNA-binding transcriptional regulator</fullName>
    </submittedName>
</protein>
<reference evidence="2" key="1">
    <citation type="journal article" date="2025" name="Aquaculture">
        <title>Assessment of the bioflocculant production and safety properties of Metabacillus hrfriensis sp. nov. based on phenotypic and whole-genome sequencing analysis.</title>
        <authorList>
            <person name="Zhang R."/>
            <person name="Zhao Z."/>
            <person name="Luo L."/>
            <person name="Wang S."/>
            <person name="Guo K."/>
            <person name="Xu W."/>
        </authorList>
    </citation>
    <scope>NUCLEOTIDE SEQUENCE [LARGE SCALE GENOMIC DNA]</scope>
    <source>
        <strain evidence="2">CT-WN-B3</strain>
    </source>
</reference>
<name>A0ACD4R9L5_9BACI</name>